<comment type="caution">
    <text evidence="1">The sequence shown here is derived from an EMBL/GenBank/DDBJ whole genome shotgun (WGS) entry which is preliminary data.</text>
</comment>
<keyword evidence="2" id="KW-1185">Reference proteome</keyword>
<sequence length="534" mass="62327">MDTGNLGESIFAKWCHQVDLVPNRVEVDKDGWDFLVALPPSYNSDLKSLDKDDSHDRVLIQVKTTQKEKGNRSIKLSNLKKMVDAPIPAFYLLIQVGNNGEPIVAHLFHVWETIIAKVQKRIRIIPKEKWNQLHKYRITLPWKIAQEISSPYGLELSTIIRQNLTETKKNYSEKKYLLREKVGYEVETGQIHFQSKLPDKYKDDIEAFMVDLYLGEVDKVEVYDWEVTDKRFGDEIVIDKQEGGHFSLTNIEPEGPATIKYITEDHRSSVEFSTEYYIPRGIGQLVKDESKWKILYKAQFIKFSIYPEGKKIEFLFETPDFSKEVKLSEVIDITNLMLFLSGLESNEKVNFEVKHDGKLFWGGNLNFDQYKEELSIEYFQSIKSATKLLNHFNLKSDVIVKPVELKNQVGLLNFLYELLAPKPTFIRLEFSAESDLLDYSSTIGLLPYTVVIDDYLLPFQLKAQGKPTKSDRVEDDQVFYILKTSDVRIEQYRILSRERDDARSAHEEMKKQSIEKYDTEDQMVMYFHEDDKKD</sequence>
<gene>
    <name evidence="1" type="ORF">NM125_12935</name>
</gene>
<organism evidence="1 2">
    <name type="scientific">Gracilimonas sediminicola</name>
    <dbReference type="NCBI Taxonomy" id="2952158"/>
    <lineage>
        <taxon>Bacteria</taxon>
        <taxon>Pseudomonadati</taxon>
        <taxon>Balneolota</taxon>
        <taxon>Balneolia</taxon>
        <taxon>Balneolales</taxon>
        <taxon>Balneolaceae</taxon>
        <taxon>Gracilimonas</taxon>
    </lineage>
</organism>
<dbReference type="EMBL" id="JANDBC010000002">
    <property type="protein sequence ID" value="MCP9292485.1"/>
    <property type="molecule type" value="Genomic_DNA"/>
</dbReference>
<evidence type="ECO:0008006" key="3">
    <source>
        <dbReference type="Google" id="ProtNLM"/>
    </source>
</evidence>
<protein>
    <recommendedName>
        <fullName evidence="3">DUF4365 domain-containing protein</fullName>
    </recommendedName>
</protein>
<evidence type="ECO:0000313" key="2">
    <source>
        <dbReference type="Proteomes" id="UP001139125"/>
    </source>
</evidence>
<reference evidence="1" key="1">
    <citation type="submission" date="2022-06" db="EMBL/GenBank/DDBJ databases">
        <title>Gracilimonas sp. CAU 1638 isolated from sea sediment.</title>
        <authorList>
            <person name="Kim W."/>
        </authorList>
    </citation>
    <scope>NUCLEOTIDE SEQUENCE</scope>
    <source>
        <strain evidence="1">CAU 1638</strain>
    </source>
</reference>
<accession>A0A9X2L511</accession>
<dbReference type="Proteomes" id="UP001139125">
    <property type="component" value="Unassembled WGS sequence"/>
</dbReference>
<name>A0A9X2L511_9BACT</name>
<evidence type="ECO:0000313" key="1">
    <source>
        <dbReference type="EMBL" id="MCP9292485.1"/>
    </source>
</evidence>
<dbReference type="AlphaFoldDB" id="A0A9X2L511"/>
<proteinExistence type="predicted"/>
<dbReference type="RefSeq" id="WP_255135372.1">
    <property type="nucleotide sequence ID" value="NZ_JANDBC010000002.1"/>
</dbReference>